<dbReference type="AlphaFoldDB" id="V4RIE0"/>
<keyword evidence="4 6" id="KW-0964">Secreted</keyword>
<dbReference type="PANTHER" id="PTHR31232">
    <property type="match status" value="1"/>
</dbReference>
<dbReference type="Gramene" id="ESR33783">
    <property type="protein sequence ID" value="ESR33783"/>
    <property type="gene ID" value="CICLE_v10006874mg"/>
</dbReference>
<accession>V4RIE0</accession>
<dbReference type="InParanoid" id="V4RIE0"/>
<evidence type="ECO:0000313" key="7">
    <source>
        <dbReference type="EMBL" id="ESR33783.1"/>
    </source>
</evidence>
<feature type="non-terminal residue" evidence="7">
    <location>
        <position position="1"/>
    </location>
</feature>
<reference evidence="7 8" key="1">
    <citation type="submission" date="2013-10" db="EMBL/GenBank/DDBJ databases">
        <authorList>
            <consortium name="International Citrus Genome Consortium"/>
            <person name="Jenkins J."/>
            <person name="Schmutz J."/>
            <person name="Prochnik S."/>
            <person name="Rokhsar D."/>
            <person name="Gmitter F."/>
            <person name="Ollitrault P."/>
            <person name="Machado M."/>
            <person name="Talon M."/>
            <person name="Wincker P."/>
            <person name="Jaillon O."/>
            <person name="Morgante M."/>
        </authorList>
    </citation>
    <scope>NUCLEOTIDE SEQUENCE</scope>
    <source>
        <strain evidence="8">cv. Clemenules</strain>
    </source>
</reference>
<comment type="similarity">
    <text evidence="2 6">Belongs to the plant self-incompatibility (S1) protein family.</text>
</comment>
<dbReference type="Proteomes" id="UP000030687">
    <property type="component" value="Unassembled WGS sequence"/>
</dbReference>
<dbReference type="EMBL" id="KI537036">
    <property type="protein sequence ID" value="ESR33783.1"/>
    <property type="molecule type" value="Genomic_DNA"/>
</dbReference>
<dbReference type="InterPro" id="IPR010264">
    <property type="entry name" value="Self-incomp_S1"/>
</dbReference>
<keyword evidence="8" id="KW-1185">Reference proteome</keyword>
<organism evidence="7 8">
    <name type="scientific">Citrus clementina</name>
    <name type="common">Clementine</name>
    <name type="synonym">Citrus deliciosa x Citrus sinensis</name>
    <dbReference type="NCBI Taxonomy" id="85681"/>
    <lineage>
        <taxon>Eukaryota</taxon>
        <taxon>Viridiplantae</taxon>
        <taxon>Streptophyta</taxon>
        <taxon>Embryophyta</taxon>
        <taxon>Tracheophyta</taxon>
        <taxon>Spermatophyta</taxon>
        <taxon>Magnoliopsida</taxon>
        <taxon>eudicotyledons</taxon>
        <taxon>Gunneridae</taxon>
        <taxon>Pentapetalae</taxon>
        <taxon>rosids</taxon>
        <taxon>malvids</taxon>
        <taxon>Sapindales</taxon>
        <taxon>Rutaceae</taxon>
        <taxon>Aurantioideae</taxon>
        <taxon>Citrus</taxon>
    </lineage>
</organism>
<evidence type="ECO:0000313" key="8">
    <source>
        <dbReference type="Proteomes" id="UP000030687"/>
    </source>
</evidence>
<evidence type="ECO:0000256" key="2">
    <source>
        <dbReference type="ARBA" id="ARBA00005581"/>
    </source>
</evidence>
<dbReference type="KEGG" id="cic:CICLE_v10006874mg"/>
<dbReference type="Pfam" id="PF05938">
    <property type="entry name" value="Self-incomp_S1"/>
    <property type="match status" value="1"/>
</dbReference>
<dbReference type="GO" id="GO:0060320">
    <property type="term" value="P:rejection of self pollen"/>
    <property type="evidence" value="ECO:0007669"/>
    <property type="project" value="UniProtKB-KW"/>
</dbReference>
<comment type="subcellular location">
    <subcellularLocation>
        <location evidence="1 6">Secreted</location>
    </subcellularLocation>
</comment>
<gene>
    <name evidence="7" type="ORF">CICLE_v10006874mg</name>
</gene>
<evidence type="ECO:0000256" key="1">
    <source>
        <dbReference type="ARBA" id="ARBA00004613"/>
    </source>
</evidence>
<name>V4RIE0_CITCL</name>
<proteinExistence type="inferred from homology"/>
<protein>
    <recommendedName>
        <fullName evidence="6">S-protein homolog</fullName>
    </recommendedName>
</protein>
<evidence type="ECO:0000256" key="5">
    <source>
        <dbReference type="ARBA" id="ARBA00022729"/>
    </source>
</evidence>
<keyword evidence="3 6" id="KW-0713">Self-incompatibility</keyword>
<keyword evidence="5" id="KW-0732">Signal</keyword>
<evidence type="ECO:0000256" key="4">
    <source>
        <dbReference type="ARBA" id="ARBA00022525"/>
    </source>
</evidence>
<sequence length="70" mass="8401">PREDHTFHCKSKDSDLQKHVIHYQDDYEFKFRPTFFGTTLFHCSFKWATADVRWPCFSMHDHKKYCGSAG</sequence>
<evidence type="ECO:0000256" key="6">
    <source>
        <dbReference type="RuleBase" id="RU367044"/>
    </source>
</evidence>
<dbReference type="PANTHER" id="PTHR31232:SF149">
    <property type="entry name" value="S-PROTEIN HOMOLOG"/>
    <property type="match status" value="1"/>
</dbReference>
<evidence type="ECO:0000256" key="3">
    <source>
        <dbReference type="ARBA" id="ARBA00022471"/>
    </source>
</evidence>
<dbReference type="GO" id="GO:0005576">
    <property type="term" value="C:extracellular region"/>
    <property type="evidence" value="ECO:0007669"/>
    <property type="project" value="UniProtKB-SubCell"/>
</dbReference>